<evidence type="ECO:0000313" key="2">
    <source>
        <dbReference type="Proteomes" id="UP000014977"/>
    </source>
</evidence>
<sequence>MFLVNSRYRHFSAAAFCSTCKTLHIAAAHLLPKLRCHFAEFLNQGSLKRLGILSPPTCVGLRYDHLHISIEAFLGSLGSISLRGKPLLITSRHCTKERICLLFLPTGLNRLFQQADDLPSCVPPSLKRYDGGTGIFTCLPSPTPFGLGLGID</sequence>
<evidence type="ECO:0000313" key="1">
    <source>
        <dbReference type="EMBL" id="EPR32483.1"/>
    </source>
</evidence>
<keyword evidence="2" id="KW-1185">Reference proteome</keyword>
<dbReference type="AlphaFoldDB" id="S7UJJ0"/>
<comment type="caution">
    <text evidence="1">The sequence shown here is derived from an EMBL/GenBank/DDBJ whole genome shotgun (WGS) entry which is preliminary data.</text>
</comment>
<protein>
    <submittedName>
        <fullName evidence="1">Uncharacterized protein</fullName>
    </submittedName>
</protein>
<proteinExistence type="predicted"/>
<dbReference type="EMBL" id="ATHJ01000140">
    <property type="protein sequence ID" value="EPR32483.1"/>
    <property type="molecule type" value="Genomic_DNA"/>
</dbReference>
<dbReference type="Proteomes" id="UP000014977">
    <property type="component" value="Unassembled WGS sequence"/>
</dbReference>
<accession>S7UJJ0</accession>
<gene>
    <name evidence="1" type="ORF">dsmv_3640</name>
</gene>
<organism evidence="1 2">
    <name type="scientific">Desulfococcus multivorans DSM 2059</name>
    <dbReference type="NCBI Taxonomy" id="1121405"/>
    <lineage>
        <taxon>Bacteria</taxon>
        <taxon>Pseudomonadati</taxon>
        <taxon>Thermodesulfobacteriota</taxon>
        <taxon>Desulfobacteria</taxon>
        <taxon>Desulfobacterales</taxon>
        <taxon>Desulfococcaceae</taxon>
        <taxon>Desulfococcus</taxon>
    </lineage>
</organism>
<name>S7UJJ0_DESML</name>
<reference evidence="1 2" key="1">
    <citation type="journal article" date="2013" name="Genome Announc.">
        <title>Draft genome sequences for three mercury-methylating, sulfate-reducing bacteria.</title>
        <authorList>
            <person name="Brown S.D."/>
            <person name="Hurt R.A.Jr."/>
            <person name="Gilmour C.C."/>
            <person name="Elias D.A."/>
        </authorList>
    </citation>
    <scope>NUCLEOTIDE SEQUENCE [LARGE SCALE GENOMIC DNA]</scope>
    <source>
        <strain evidence="1 2">DSM 2059</strain>
    </source>
</reference>